<reference evidence="2 3" key="1">
    <citation type="journal article" date="2018" name="Nat. Ecol. Evol.">
        <title>Shark genomes provide insights into elasmobranch evolution and the origin of vertebrates.</title>
        <authorList>
            <person name="Hara Y"/>
            <person name="Yamaguchi K"/>
            <person name="Onimaru K"/>
            <person name="Kadota M"/>
            <person name="Koyanagi M"/>
            <person name="Keeley SD"/>
            <person name="Tatsumi K"/>
            <person name="Tanaka K"/>
            <person name="Motone F"/>
            <person name="Kageyama Y"/>
            <person name="Nozu R"/>
            <person name="Adachi N"/>
            <person name="Nishimura O"/>
            <person name="Nakagawa R"/>
            <person name="Tanegashima C"/>
            <person name="Kiyatake I"/>
            <person name="Matsumoto R"/>
            <person name="Murakumo K"/>
            <person name="Nishida K"/>
            <person name="Terakita A"/>
            <person name="Kuratani S"/>
            <person name="Sato K"/>
            <person name="Hyodo S Kuraku.S."/>
        </authorList>
    </citation>
    <scope>NUCLEOTIDE SEQUENCE [LARGE SCALE GENOMIC DNA]</scope>
</reference>
<gene>
    <name evidence="2" type="ORF">scyTo_0007347</name>
</gene>
<sequence>MRARGPLISLIYVTAAEADLARGGQLLTVKTCQNAAGAERQHREGLKLRTERGSHSECDPFGVRPHRHTPACRPLEETGIVKVITVEGTGATAKRNHNIFFTS</sequence>
<feature type="compositionally biased region" description="Basic and acidic residues" evidence="1">
    <location>
        <begin position="39"/>
        <end position="58"/>
    </location>
</feature>
<evidence type="ECO:0000313" key="3">
    <source>
        <dbReference type="Proteomes" id="UP000288216"/>
    </source>
</evidence>
<evidence type="ECO:0000256" key="1">
    <source>
        <dbReference type="SAM" id="MobiDB-lite"/>
    </source>
</evidence>
<accession>A0A401NQM3</accession>
<feature type="region of interest" description="Disordered" evidence="1">
    <location>
        <begin position="38"/>
        <end position="62"/>
    </location>
</feature>
<dbReference type="EMBL" id="BFAA01002640">
    <property type="protein sequence ID" value="GCB63147.1"/>
    <property type="molecule type" value="Genomic_DNA"/>
</dbReference>
<evidence type="ECO:0000313" key="2">
    <source>
        <dbReference type="EMBL" id="GCB63147.1"/>
    </source>
</evidence>
<organism evidence="2 3">
    <name type="scientific">Scyliorhinus torazame</name>
    <name type="common">Cloudy catshark</name>
    <name type="synonym">Catulus torazame</name>
    <dbReference type="NCBI Taxonomy" id="75743"/>
    <lineage>
        <taxon>Eukaryota</taxon>
        <taxon>Metazoa</taxon>
        <taxon>Chordata</taxon>
        <taxon>Craniata</taxon>
        <taxon>Vertebrata</taxon>
        <taxon>Chondrichthyes</taxon>
        <taxon>Elasmobranchii</taxon>
        <taxon>Galeomorphii</taxon>
        <taxon>Galeoidea</taxon>
        <taxon>Carcharhiniformes</taxon>
        <taxon>Scyliorhinidae</taxon>
        <taxon>Scyliorhinus</taxon>
    </lineage>
</organism>
<dbReference type="AlphaFoldDB" id="A0A401NQM3"/>
<name>A0A401NQM3_SCYTO</name>
<proteinExistence type="predicted"/>
<protein>
    <submittedName>
        <fullName evidence="2">Uncharacterized protein</fullName>
    </submittedName>
</protein>
<dbReference type="Proteomes" id="UP000288216">
    <property type="component" value="Unassembled WGS sequence"/>
</dbReference>
<comment type="caution">
    <text evidence="2">The sequence shown here is derived from an EMBL/GenBank/DDBJ whole genome shotgun (WGS) entry which is preliminary data.</text>
</comment>
<keyword evidence="3" id="KW-1185">Reference proteome</keyword>